<name>A0AA36B9D1_OCTVU</name>
<reference evidence="1" key="1">
    <citation type="submission" date="2023-08" db="EMBL/GenBank/DDBJ databases">
        <authorList>
            <person name="Alioto T."/>
            <person name="Alioto T."/>
            <person name="Gomez Garrido J."/>
        </authorList>
    </citation>
    <scope>NUCLEOTIDE SEQUENCE</scope>
</reference>
<accession>A0AA36B9D1</accession>
<proteinExistence type="predicted"/>
<dbReference type="EMBL" id="OX597824">
    <property type="protein sequence ID" value="CAI9730230.1"/>
    <property type="molecule type" value="Genomic_DNA"/>
</dbReference>
<sequence>MWRLQLHGQKKSLYAHRSVVEYLQHLERDRVGCKLFTVGSISFVYSHHCKKLPYISPIPPYKMLMANVATLLEQSLM</sequence>
<evidence type="ECO:0000313" key="2">
    <source>
        <dbReference type="Proteomes" id="UP001162480"/>
    </source>
</evidence>
<dbReference type="AlphaFoldDB" id="A0AA36B9D1"/>
<dbReference type="Proteomes" id="UP001162480">
    <property type="component" value="Chromosome 11"/>
</dbReference>
<protein>
    <submittedName>
        <fullName evidence="1">Uncharacterized protein</fullName>
    </submittedName>
</protein>
<gene>
    <name evidence="1" type="ORF">OCTVUL_1B022863</name>
</gene>
<organism evidence="1 2">
    <name type="scientific">Octopus vulgaris</name>
    <name type="common">Common octopus</name>
    <dbReference type="NCBI Taxonomy" id="6645"/>
    <lineage>
        <taxon>Eukaryota</taxon>
        <taxon>Metazoa</taxon>
        <taxon>Spiralia</taxon>
        <taxon>Lophotrochozoa</taxon>
        <taxon>Mollusca</taxon>
        <taxon>Cephalopoda</taxon>
        <taxon>Coleoidea</taxon>
        <taxon>Octopodiformes</taxon>
        <taxon>Octopoda</taxon>
        <taxon>Incirrata</taxon>
        <taxon>Octopodidae</taxon>
        <taxon>Octopus</taxon>
    </lineage>
</organism>
<evidence type="ECO:0000313" key="1">
    <source>
        <dbReference type="EMBL" id="CAI9730230.1"/>
    </source>
</evidence>
<keyword evidence="2" id="KW-1185">Reference proteome</keyword>